<evidence type="ECO:0000313" key="5">
    <source>
        <dbReference type="Proteomes" id="UP000215616"/>
    </source>
</evidence>
<dbReference type="GO" id="GO:0016989">
    <property type="term" value="F:sigma factor antagonist activity"/>
    <property type="evidence" value="ECO:0007669"/>
    <property type="project" value="TreeGrafter"/>
</dbReference>
<keyword evidence="1" id="KW-0472">Membrane</keyword>
<name>A0A258D448_CAUVI</name>
<feature type="domain" description="FecR N-terminal" evidence="3">
    <location>
        <begin position="13"/>
        <end position="55"/>
    </location>
</feature>
<proteinExistence type="predicted"/>
<organism evidence="4 5">
    <name type="scientific">Caulobacter vibrioides</name>
    <name type="common">Caulobacter crescentus</name>
    <dbReference type="NCBI Taxonomy" id="155892"/>
    <lineage>
        <taxon>Bacteria</taxon>
        <taxon>Pseudomonadati</taxon>
        <taxon>Pseudomonadota</taxon>
        <taxon>Alphaproteobacteria</taxon>
        <taxon>Caulobacterales</taxon>
        <taxon>Caulobacteraceae</taxon>
        <taxon>Caulobacter</taxon>
    </lineage>
</organism>
<dbReference type="InterPro" id="IPR012373">
    <property type="entry name" value="Ferrdict_sens_TM"/>
</dbReference>
<dbReference type="InterPro" id="IPR032623">
    <property type="entry name" value="FecR_N"/>
</dbReference>
<protein>
    <recommendedName>
        <fullName evidence="6">Iron dicitrate transport regulator FecR</fullName>
    </recommendedName>
</protein>
<evidence type="ECO:0000256" key="1">
    <source>
        <dbReference type="SAM" id="Phobius"/>
    </source>
</evidence>
<keyword evidence="1" id="KW-0812">Transmembrane</keyword>
<dbReference type="EMBL" id="NCDQ01000184">
    <property type="protein sequence ID" value="OYX02509.1"/>
    <property type="molecule type" value="Genomic_DNA"/>
</dbReference>
<feature type="domain" description="FecR protein" evidence="2">
    <location>
        <begin position="121"/>
        <end position="213"/>
    </location>
</feature>
<feature type="non-terminal residue" evidence="4">
    <location>
        <position position="248"/>
    </location>
</feature>
<dbReference type="Pfam" id="PF04773">
    <property type="entry name" value="FecR"/>
    <property type="match status" value="1"/>
</dbReference>
<dbReference type="Proteomes" id="UP000215616">
    <property type="component" value="Unassembled WGS sequence"/>
</dbReference>
<reference evidence="4 5" key="1">
    <citation type="submission" date="2017-03" db="EMBL/GenBank/DDBJ databases">
        <title>Lifting the veil on microbial sulfur biogeochemistry in mining wastewaters.</title>
        <authorList>
            <person name="Kantor R.S."/>
            <person name="Colenbrander Nelson T."/>
            <person name="Marshall S."/>
            <person name="Bennett D."/>
            <person name="Apte S."/>
            <person name="Camacho D."/>
            <person name="Thomas B.C."/>
            <person name="Warren L.A."/>
            <person name="Banfield J.F."/>
        </authorList>
    </citation>
    <scope>NUCLEOTIDE SEQUENCE [LARGE SCALE GENOMIC DNA]</scope>
    <source>
        <strain evidence="4">32-67-7</strain>
    </source>
</reference>
<accession>A0A258D448</accession>
<keyword evidence="1" id="KW-1133">Transmembrane helix</keyword>
<dbReference type="Gene3D" id="2.60.120.1440">
    <property type="match status" value="1"/>
</dbReference>
<dbReference type="Pfam" id="PF16220">
    <property type="entry name" value="DUF4880"/>
    <property type="match status" value="1"/>
</dbReference>
<gene>
    <name evidence="4" type="ORF">B7Z12_11985</name>
</gene>
<comment type="caution">
    <text evidence="4">The sequence shown here is derived from an EMBL/GenBank/DDBJ whole genome shotgun (WGS) entry which is preliminary data.</text>
</comment>
<evidence type="ECO:0008006" key="6">
    <source>
        <dbReference type="Google" id="ProtNLM"/>
    </source>
</evidence>
<dbReference type="PANTHER" id="PTHR30273">
    <property type="entry name" value="PERIPLASMIC SIGNAL SENSOR AND SIGMA FACTOR ACTIVATOR FECR-RELATED"/>
    <property type="match status" value="1"/>
</dbReference>
<evidence type="ECO:0000259" key="3">
    <source>
        <dbReference type="Pfam" id="PF16220"/>
    </source>
</evidence>
<evidence type="ECO:0000313" key="4">
    <source>
        <dbReference type="EMBL" id="OYX02509.1"/>
    </source>
</evidence>
<feature type="transmembrane region" description="Helical" evidence="1">
    <location>
        <begin position="97"/>
        <end position="116"/>
    </location>
</feature>
<dbReference type="PANTHER" id="PTHR30273:SF2">
    <property type="entry name" value="PROTEIN FECR"/>
    <property type="match status" value="1"/>
</dbReference>
<sequence>MIDDRRKTLRQDKEAAAWFTVLNDATAEVENEDLEKFDKWIQRDGNRAAYRRIEDISSAAGALRNDTEMQAAARQALARPTQKQPGPARLSLRMPRLWGGLALAGVVAAGLVILIGGQAKTYETDVGERMTAHLDDGSTVELNTDTRLRVKFRLGERRLDLVKGQAFFNVAHDARRPFLVTAGPMEVRAVGTRFDVRHDGPGASVVLAQGKVQVRAKDVPEAAWTLSPGQELVLRPGVRAHPQTIGRG</sequence>
<dbReference type="AlphaFoldDB" id="A0A258D448"/>
<dbReference type="InterPro" id="IPR006860">
    <property type="entry name" value="FecR"/>
</dbReference>
<evidence type="ECO:0000259" key="2">
    <source>
        <dbReference type="Pfam" id="PF04773"/>
    </source>
</evidence>